<name>A0A2U1UVH9_9GAMM</name>
<dbReference type="GO" id="GO:0043190">
    <property type="term" value="C:ATP-binding cassette (ABC) transporter complex"/>
    <property type="evidence" value="ECO:0007669"/>
    <property type="project" value="InterPro"/>
</dbReference>
<evidence type="ECO:0000256" key="3">
    <source>
        <dbReference type="ARBA" id="ARBA00022448"/>
    </source>
</evidence>
<dbReference type="Proteomes" id="UP000303847">
    <property type="component" value="Chromosome"/>
</dbReference>
<evidence type="ECO:0000313" key="12">
    <source>
        <dbReference type="EMBL" id="PWC25685.1"/>
    </source>
</evidence>
<sequence>MFSLDFFLNNIPFILSALPKTLYITFFSTLFASTFGMLLTYFRIKKTPVLHIVAEIIISFGRSVPALVMLYFVYYVYPYLIAALLNKPINSIAANKLSADTAAIVSFTLIFSAYFSEVFRSAYQAVDKGQREAGWSVGLSGFTCFRRILLPQSAISALPNYTSVVIDLIKDSALVYTITVVDVMAKANIAAARGFHFVEAYLIVLLIYIALCFAFAKALRIVEARLNKKWGDASAADSSFKKVALSHRS</sequence>
<keyword evidence="9 10" id="KW-0472">Membrane</keyword>
<evidence type="ECO:0000313" key="14">
    <source>
        <dbReference type="Proteomes" id="UP000295985"/>
    </source>
</evidence>
<evidence type="ECO:0000256" key="1">
    <source>
        <dbReference type="ARBA" id="ARBA00004429"/>
    </source>
</evidence>
<dbReference type="PANTHER" id="PTHR30614">
    <property type="entry name" value="MEMBRANE COMPONENT OF AMINO ACID ABC TRANSPORTER"/>
    <property type="match status" value="1"/>
</dbReference>
<dbReference type="PANTHER" id="PTHR30614:SF0">
    <property type="entry name" value="L-CYSTINE TRANSPORT SYSTEM PERMEASE PROTEIN TCYL"/>
    <property type="match status" value="1"/>
</dbReference>
<gene>
    <name evidence="12" type="ORF">DDT54_03165</name>
    <name evidence="13" type="ORF">EH206_04015</name>
</gene>
<reference evidence="12 14" key="1">
    <citation type="submission" date="2018-04" db="EMBL/GenBank/DDBJ databases">
        <title>Brenneria corticis sp.nov.</title>
        <authorList>
            <person name="Li Y."/>
        </authorList>
    </citation>
    <scope>NUCLEOTIDE SEQUENCE [LARGE SCALE GENOMIC DNA]</scope>
    <source>
        <strain evidence="12 14">LMG 2694</strain>
    </source>
</reference>
<evidence type="ECO:0000256" key="8">
    <source>
        <dbReference type="ARBA" id="ARBA00022989"/>
    </source>
</evidence>
<dbReference type="Proteomes" id="UP000295985">
    <property type="component" value="Unassembled WGS sequence"/>
</dbReference>
<comment type="similarity">
    <text evidence="2">Belongs to the binding-protein-dependent transport system permease family. HisMQ subfamily.</text>
</comment>
<evidence type="ECO:0000256" key="5">
    <source>
        <dbReference type="ARBA" id="ARBA00022519"/>
    </source>
</evidence>
<dbReference type="EMBL" id="QDKK01000002">
    <property type="protein sequence ID" value="PWC25685.1"/>
    <property type="molecule type" value="Genomic_DNA"/>
</dbReference>
<evidence type="ECO:0000256" key="7">
    <source>
        <dbReference type="ARBA" id="ARBA00022970"/>
    </source>
</evidence>
<dbReference type="RefSeq" id="WP_009111535.1">
    <property type="nucleotide sequence ID" value="NZ_CP034036.1"/>
</dbReference>
<dbReference type="GO" id="GO:0022857">
    <property type="term" value="F:transmembrane transporter activity"/>
    <property type="evidence" value="ECO:0007669"/>
    <property type="project" value="InterPro"/>
</dbReference>
<evidence type="ECO:0000256" key="6">
    <source>
        <dbReference type="ARBA" id="ARBA00022692"/>
    </source>
</evidence>
<accession>A0A2U1UVH9</accession>
<keyword evidence="4" id="KW-1003">Cell membrane</keyword>
<dbReference type="NCBIfam" id="TIGR01726">
    <property type="entry name" value="HEQRo_perm_3TM"/>
    <property type="match status" value="1"/>
</dbReference>
<dbReference type="InterPro" id="IPR035906">
    <property type="entry name" value="MetI-like_sf"/>
</dbReference>
<dbReference type="OrthoDB" id="9809799at2"/>
<comment type="subcellular location">
    <subcellularLocation>
        <location evidence="1">Cell inner membrane</location>
        <topology evidence="1">Multi-pass membrane protein</topology>
    </subcellularLocation>
    <subcellularLocation>
        <location evidence="10">Cell membrane</location>
        <topology evidence="10">Multi-pass membrane protein</topology>
    </subcellularLocation>
</comment>
<keyword evidence="15" id="KW-1185">Reference proteome</keyword>
<dbReference type="Gene3D" id="1.10.3720.10">
    <property type="entry name" value="MetI-like"/>
    <property type="match status" value="1"/>
</dbReference>
<proteinExistence type="inferred from homology"/>
<dbReference type="EMBL" id="CP034036">
    <property type="protein sequence ID" value="QCR03450.1"/>
    <property type="molecule type" value="Genomic_DNA"/>
</dbReference>
<dbReference type="AlphaFoldDB" id="A0A2U1UVH9"/>
<feature type="domain" description="ABC transmembrane type-1" evidence="11">
    <location>
        <begin position="18"/>
        <end position="216"/>
    </location>
</feature>
<protein>
    <submittedName>
        <fullName evidence="12">Amino acid ABC transporter permease</fullName>
    </submittedName>
</protein>
<evidence type="ECO:0000313" key="13">
    <source>
        <dbReference type="EMBL" id="QCR03450.1"/>
    </source>
</evidence>
<evidence type="ECO:0000313" key="15">
    <source>
        <dbReference type="Proteomes" id="UP000303847"/>
    </source>
</evidence>
<evidence type="ECO:0000256" key="9">
    <source>
        <dbReference type="ARBA" id="ARBA00023136"/>
    </source>
</evidence>
<evidence type="ECO:0000256" key="2">
    <source>
        <dbReference type="ARBA" id="ARBA00010072"/>
    </source>
</evidence>
<dbReference type="InterPro" id="IPR043429">
    <property type="entry name" value="ArtM/GltK/GlnP/TcyL/YhdX-like"/>
</dbReference>
<keyword evidence="6 10" id="KW-0812">Transmembrane</keyword>
<dbReference type="Pfam" id="PF00528">
    <property type="entry name" value="BPD_transp_1"/>
    <property type="match status" value="1"/>
</dbReference>
<feature type="transmembrane region" description="Helical" evidence="10">
    <location>
        <begin position="21"/>
        <end position="44"/>
    </location>
</feature>
<keyword evidence="5" id="KW-0997">Cell inner membrane</keyword>
<keyword evidence="8 10" id="KW-1133">Transmembrane helix</keyword>
<feature type="transmembrane region" description="Helical" evidence="10">
    <location>
        <begin position="200"/>
        <end position="219"/>
    </location>
</feature>
<evidence type="ECO:0000256" key="4">
    <source>
        <dbReference type="ARBA" id="ARBA00022475"/>
    </source>
</evidence>
<dbReference type="GO" id="GO:0006865">
    <property type="term" value="P:amino acid transport"/>
    <property type="evidence" value="ECO:0007669"/>
    <property type="project" value="UniProtKB-KW"/>
</dbReference>
<organism evidence="12 14">
    <name type="scientific">Brenneria nigrifluens DSM 30175 = ATCC 13028</name>
    <dbReference type="NCBI Taxonomy" id="1121120"/>
    <lineage>
        <taxon>Bacteria</taxon>
        <taxon>Pseudomonadati</taxon>
        <taxon>Pseudomonadota</taxon>
        <taxon>Gammaproteobacteria</taxon>
        <taxon>Enterobacterales</taxon>
        <taxon>Pectobacteriaceae</taxon>
        <taxon>Brenneria</taxon>
    </lineage>
</organism>
<evidence type="ECO:0000259" key="11">
    <source>
        <dbReference type="PROSITE" id="PS50928"/>
    </source>
</evidence>
<keyword evidence="3 10" id="KW-0813">Transport</keyword>
<keyword evidence="7" id="KW-0029">Amino-acid transport</keyword>
<dbReference type="InterPro" id="IPR010065">
    <property type="entry name" value="AA_ABC_transptr_permease_3TM"/>
</dbReference>
<feature type="transmembrane region" description="Helical" evidence="10">
    <location>
        <begin position="64"/>
        <end position="85"/>
    </location>
</feature>
<dbReference type="CDD" id="cd06261">
    <property type="entry name" value="TM_PBP2"/>
    <property type="match status" value="1"/>
</dbReference>
<dbReference type="InterPro" id="IPR000515">
    <property type="entry name" value="MetI-like"/>
</dbReference>
<dbReference type="PROSITE" id="PS50928">
    <property type="entry name" value="ABC_TM1"/>
    <property type="match status" value="1"/>
</dbReference>
<reference evidence="13 15" key="2">
    <citation type="submission" date="2018-11" db="EMBL/GenBank/DDBJ databases">
        <title>Genome sequences of Brenneria nigrifluens and Brenneria rubrifaciens.</title>
        <authorList>
            <person name="Poret-Peterson A.T."/>
            <person name="McClean A.E."/>
            <person name="Kluepfel D.A."/>
        </authorList>
    </citation>
    <scope>NUCLEOTIDE SEQUENCE [LARGE SCALE GENOMIC DNA]</scope>
    <source>
        <strain evidence="13 15">ATCC 13028</strain>
    </source>
</reference>
<evidence type="ECO:0000256" key="10">
    <source>
        <dbReference type="RuleBase" id="RU363032"/>
    </source>
</evidence>
<dbReference type="SUPFAM" id="SSF161098">
    <property type="entry name" value="MetI-like"/>
    <property type="match status" value="1"/>
</dbReference>
<feature type="transmembrane region" description="Helical" evidence="10">
    <location>
        <begin position="97"/>
        <end position="115"/>
    </location>
</feature>